<evidence type="ECO:0000256" key="1">
    <source>
        <dbReference type="SAM" id="MobiDB-lite"/>
    </source>
</evidence>
<name>A0A8J3YEQ2_9ACTN</name>
<evidence type="ECO:0000313" key="3">
    <source>
        <dbReference type="Proteomes" id="UP000652013"/>
    </source>
</evidence>
<accession>A0A8J3YEQ2</accession>
<dbReference type="AlphaFoldDB" id="A0A8J3YEQ2"/>
<protein>
    <submittedName>
        <fullName evidence="2">Uncharacterized protein</fullName>
    </submittedName>
</protein>
<proteinExistence type="predicted"/>
<comment type="caution">
    <text evidence="2">The sequence shown here is derived from an EMBL/GenBank/DDBJ whole genome shotgun (WGS) entry which is preliminary data.</text>
</comment>
<evidence type="ECO:0000313" key="2">
    <source>
        <dbReference type="EMBL" id="GIJ06724.1"/>
    </source>
</evidence>
<dbReference type="Proteomes" id="UP000652013">
    <property type="component" value="Unassembled WGS sequence"/>
</dbReference>
<reference evidence="2" key="1">
    <citation type="submission" date="2021-01" db="EMBL/GenBank/DDBJ databases">
        <title>Whole genome shotgun sequence of Spirilliplanes yamanashiensis NBRC 15828.</title>
        <authorList>
            <person name="Komaki H."/>
            <person name="Tamura T."/>
        </authorList>
    </citation>
    <scope>NUCLEOTIDE SEQUENCE</scope>
    <source>
        <strain evidence="2">NBRC 15828</strain>
    </source>
</reference>
<dbReference type="EMBL" id="BOOY01000045">
    <property type="protein sequence ID" value="GIJ06724.1"/>
    <property type="molecule type" value="Genomic_DNA"/>
</dbReference>
<gene>
    <name evidence="2" type="ORF">Sya03_60760</name>
</gene>
<sequence length="50" mass="5863">MKKLLTLVQPREIVPAIDVREDATPVCRPDTRSRRRTHRGMRTPSSQLHR</sequence>
<feature type="region of interest" description="Disordered" evidence="1">
    <location>
        <begin position="27"/>
        <end position="50"/>
    </location>
</feature>
<dbReference type="RefSeq" id="WP_203941889.1">
    <property type="nucleotide sequence ID" value="NZ_BAAAGJ010000021.1"/>
</dbReference>
<organism evidence="2 3">
    <name type="scientific">Spirilliplanes yamanashiensis</name>
    <dbReference type="NCBI Taxonomy" id="42233"/>
    <lineage>
        <taxon>Bacteria</taxon>
        <taxon>Bacillati</taxon>
        <taxon>Actinomycetota</taxon>
        <taxon>Actinomycetes</taxon>
        <taxon>Micromonosporales</taxon>
        <taxon>Micromonosporaceae</taxon>
        <taxon>Spirilliplanes</taxon>
    </lineage>
</organism>
<keyword evidence="3" id="KW-1185">Reference proteome</keyword>